<organism evidence="2 3">
    <name type="scientific">Halogeometricum rufum</name>
    <dbReference type="NCBI Taxonomy" id="553469"/>
    <lineage>
        <taxon>Archaea</taxon>
        <taxon>Methanobacteriati</taxon>
        <taxon>Methanobacteriota</taxon>
        <taxon>Stenosarchaea group</taxon>
        <taxon>Halobacteria</taxon>
        <taxon>Halobacteriales</taxon>
        <taxon>Haloferacaceae</taxon>
        <taxon>Halogeometricum</taxon>
    </lineage>
</organism>
<protein>
    <submittedName>
        <fullName evidence="2">Uncharacterized protein</fullName>
    </submittedName>
</protein>
<feature type="transmembrane region" description="Helical" evidence="1">
    <location>
        <begin position="20"/>
        <end position="37"/>
    </location>
</feature>
<dbReference type="Proteomes" id="UP000198531">
    <property type="component" value="Unassembled WGS sequence"/>
</dbReference>
<evidence type="ECO:0000256" key="1">
    <source>
        <dbReference type="SAM" id="Phobius"/>
    </source>
</evidence>
<feature type="transmembrane region" description="Helical" evidence="1">
    <location>
        <begin position="76"/>
        <end position="98"/>
    </location>
</feature>
<dbReference type="RefSeq" id="WP_245778561.1">
    <property type="nucleotide sequence ID" value="NZ_FOYT01000006.1"/>
</dbReference>
<dbReference type="EMBL" id="FOYT01000006">
    <property type="protein sequence ID" value="SFR74766.1"/>
    <property type="molecule type" value="Genomic_DNA"/>
</dbReference>
<dbReference type="STRING" id="553469.SAMN04487947_4140"/>
<proteinExistence type="predicted"/>
<accession>A0A1I6J6Y4</accession>
<gene>
    <name evidence="2" type="ORF">SAMN04487947_4140</name>
</gene>
<sequence>MGVNDARVWELVRHRDGRTVVLGLGWWTVALSSIALADVPPSNLVAGVVVFGATVFGATCAVTAPFRVERALLTWVGARLLAAAAALGGVAVAGRALLYPRTPAAVAYTQTPAEVPAILAGSVASFLALVAVGYGVRVAVHGGWSALGRVRSVRGVVFAGRTDR</sequence>
<keyword evidence="3" id="KW-1185">Reference proteome</keyword>
<dbReference type="AlphaFoldDB" id="A0A1I6J6Y4"/>
<name>A0A1I6J6Y4_9EURY</name>
<keyword evidence="1" id="KW-0472">Membrane</keyword>
<feature type="transmembrane region" description="Helical" evidence="1">
    <location>
        <begin position="43"/>
        <end position="64"/>
    </location>
</feature>
<feature type="transmembrane region" description="Helical" evidence="1">
    <location>
        <begin position="118"/>
        <end position="140"/>
    </location>
</feature>
<evidence type="ECO:0000313" key="2">
    <source>
        <dbReference type="EMBL" id="SFR74766.1"/>
    </source>
</evidence>
<keyword evidence="1" id="KW-0812">Transmembrane</keyword>
<evidence type="ECO:0000313" key="3">
    <source>
        <dbReference type="Proteomes" id="UP000198531"/>
    </source>
</evidence>
<reference evidence="3" key="1">
    <citation type="submission" date="2016-10" db="EMBL/GenBank/DDBJ databases">
        <authorList>
            <person name="Varghese N."/>
            <person name="Submissions S."/>
        </authorList>
    </citation>
    <scope>NUCLEOTIDE SEQUENCE [LARGE SCALE GENOMIC DNA]</scope>
    <source>
        <strain evidence="3">CGMCC 1.7736</strain>
    </source>
</reference>
<keyword evidence="1" id="KW-1133">Transmembrane helix</keyword>